<proteinExistence type="predicted"/>
<dbReference type="EMBL" id="CAXAMN010009757">
    <property type="protein sequence ID" value="CAK9029706.1"/>
    <property type="molecule type" value="Genomic_DNA"/>
</dbReference>
<evidence type="ECO:0000313" key="2">
    <source>
        <dbReference type="Proteomes" id="UP001642484"/>
    </source>
</evidence>
<gene>
    <name evidence="1" type="ORF">CCMP2556_LOCUS17591</name>
</gene>
<reference evidence="1 2" key="1">
    <citation type="submission" date="2024-02" db="EMBL/GenBank/DDBJ databases">
        <authorList>
            <person name="Chen Y."/>
            <person name="Shah S."/>
            <person name="Dougan E. K."/>
            <person name="Thang M."/>
            <person name="Chan C."/>
        </authorList>
    </citation>
    <scope>NUCLEOTIDE SEQUENCE [LARGE SCALE GENOMIC DNA]</scope>
</reference>
<keyword evidence="2" id="KW-1185">Reference proteome</keyword>
<comment type="caution">
    <text evidence="1">The sequence shown here is derived from an EMBL/GenBank/DDBJ whole genome shotgun (WGS) entry which is preliminary data.</text>
</comment>
<organism evidence="1 2">
    <name type="scientific">Durusdinium trenchii</name>
    <dbReference type="NCBI Taxonomy" id="1381693"/>
    <lineage>
        <taxon>Eukaryota</taxon>
        <taxon>Sar</taxon>
        <taxon>Alveolata</taxon>
        <taxon>Dinophyceae</taxon>
        <taxon>Suessiales</taxon>
        <taxon>Symbiodiniaceae</taxon>
        <taxon>Durusdinium</taxon>
    </lineage>
</organism>
<name>A0ABP0KSZ5_9DINO</name>
<protein>
    <recommendedName>
        <fullName evidence="3">Protein C10</fullName>
    </recommendedName>
</protein>
<dbReference type="Proteomes" id="UP001642484">
    <property type="component" value="Unassembled WGS sequence"/>
</dbReference>
<evidence type="ECO:0008006" key="3">
    <source>
        <dbReference type="Google" id="ProtNLM"/>
    </source>
</evidence>
<evidence type="ECO:0000313" key="1">
    <source>
        <dbReference type="EMBL" id="CAK9029706.1"/>
    </source>
</evidence>
<sequence>MMNCASDCECPQGPKSCRPAHIVTEGDAIDAVEEVAESSESLSRCNKVKLCFERCESLDTEEPRSPLSSGKSEDFGDDFALSGLSKESALDLQHCLLQAFASPGFQKRLHVIARRYRASQGNDPESWKDFKNLVRSFQAEIIPAYGFEASSQGVHDMQRAFVAFENDPDIYVNAAAINEALFSAMKLPDSKKDPTECIGFGRKPGSRVTVMDMLHNLIIAFSGPSFQEEIRKLKVRANFNAGRVEDPRGYYHLPGRAELALPFQQPTLKSYGFSGDKNGVRDMVRSCIPYLADPEVARTFDAVNLKLGMSRAAAENFRELACDL</sequence>
<accession>A0ABP0KSZ5</accession>